<evidence type="ECO:0000313" key="1">
    <source>
        <dbReference type="EMBL" id="SDW02935.1"/>
    </source>
</evidence>
<sequence length="42" mass="4800">MRNTRDEGVYFRATSSDNVIQRSFVHDTGTEQPQFGEGVYFG</sequence>
<keyword evidence="2" id="KW-1185">Reference proteome</keyword>
<accession>A0A1H2Q780</accession>
<dbReference type="EMBL" id="FNOK01000001">
    <property type="protein sequence ID" value="SDW02935.1"/>
    <property type="molecule type" value="Genomic_DNA"/>
</dbReference>
<dbReference type="Proteomes" id="UP000199529">
    <property type="component" value="Unassembled WGS sequence"/>
</dbReference>
<evidence type="ECO:0000313" key="2">
    <source>
        <dbReference type="Proteomes" id="UP000199529"/>
    </source>
</evidence>
<dbReference type="STRING" id="418495.SAMN05216215_100112"/>
<proteinExistence type="predicted"/>
<protein>
    <submittedName>
        <fullName evidence="1">Uncharacterized protein</fullName>
    </submittedName>
</protein>
<gene>
    <name evidence="1" type="ORF">SAMN05216215_100112</name>
</gene>
<organism evidence="1 2">
    <name type="scientific">Saccharopolyspora shandongensis</name>
    <dbReference type="NCBI Taxonomy" id="418495"/>
    <lineage>
        <taxon>Bacteria</taxon>
        <taxon>Bacillati</taxon>
        <taxon>Actinomycetota</taxon>
        <taxon>Actinomycetes</taxon>
        <taxon>Pseudonocardiales</taxon>
        <taxon>Pseudonocardiaceae</taxon>
        <taxon>Saccharopolyspora</taxon>
    </lineage>
</organism>
<name>A0A1H2Q780_9PSEU</name>
<reference evidence="2" key="1">
    <citation type="submission" date="2016-10" db="EMBL/GenBank/DDBJ databases">
        <authorList>
            <person name="Varghese N."/>
            <person name="Submissions S."/>
        </authorList>
    </citation>
    <scope>NUCLEOTIDE SEQUENCE [LARGE SCALE GENOMIC DNA]</scope>
    <source>
        <strain evidence="2">CGMCC 4.3530</strain>
    </source>
</reference>
<dbReference type="AlphaFoldDB" id="A0A1H2Q780"/>